<proteinExistence type="predicted"/>
<organism evidence="2">
    <name type="scientific">Escherichia coli</name>
    <dbReference type="NCBI Taxonomy" id="562"/>
    <lineage>
        <taxon>Bacteria</taxon>
        <taxon>Pseudomonadati</taxon>
        <taxon>Pseudomonadota</taxon>
        <taxon>Gammaproteobacteria</taxon>
        <taxon>Enterobacterales</taxon>
        <taxon>Enterobacteriaceae</taxon>
        <taxon>Escherichia</taxon>
    </lineage>
</organism>
<reference evidence="2" key="1">
    <citation type="submission" date="2019-12" db="EMBL/GenBank/DDBJ databases">
        <title>Plasmids responsible for high-level quinolone resistance in Escherichia coli.</title>
        <authorList>
            <person name="Vinue L."/>
            <person name="Sater M.R.A."/>
            <person name="Herriott I."/>
            <person name="Huntley M."/>
            <person name="Wang M."/>
            <person name="Jacoby G.A."/>
            <person name="Hooper D.C."/>
        </authorList>
    </citation>
    <scope>NUCLEOTIDE SEQUENCE</scope>
    <source>
        <strain evidence="2">J53</strain>
        <plasmid evidence="2">pMG335</plasmid>
    </source>
</reference>
<feature type="compositionally biased region" description="Polar residues" evidence="1">
    <location>
        <begin position="38"/>
        <end position="54"/>
    </location>
</feature>
<protein>
    <submittedName>
        <fullName evidence="2">Uncharacterized protein</fullName>
    </submittedName>
</protein>
<sequence length="54" mass="6071">MPGRTRDTDHRQRSCRAASAGAVKRGARRHLLLPAKQNPKTTHTQPNKTPKQDK</sequence>
<accession>A0A5B8HQ38</accession>
<dbReference type="AlphaFoldDB" id="A0A5B8HQ38"/>
<dbReference type="EMBL" id="MK878893">
    <property type="protein sequence ID" value="QDX15264.1"/>
    <property type="molecule type" value="Genomic_DNA"/>
</dbReference>
<geneLocation type="plasmid" evidence="2">
    <name>pMG335</name>
</geneLocation>
<name>A0A5B8HQ38_ECOLX</name>
<keyword evidence="2" id="KW-0614">Plasmid</keyword>
<evidence type="ECO:0000256" key="1">
    <source>
        <dbReference type="SAM" id="MobiDB-lite"/>
    </source>
</evidence>
<feature type="compositionally biased region" description="Basic and acidic residues" evidence="1">
    <location>
        <begin position="1"/>
        <end position="12"/>
    </location>
</feature>
<evidence type="ECO:0000313" key="2">
    <source>
        <dbReference type="EMBL" id="QDX15264.1"/>
    </source>
</evidence>
<feature type="region of interest" description="Disordered" evidence="1">
    <location>
        <begin position="1"/>
        <end position="54"/>
    </location>
</feature>